<gene>
    <name evidence="5" type="ORF">GCM10009544_23430</name>
</gene>
<dbReference type="Gene3D" id="1.10.10.10">
    <property type="entry name" value="Winged helix-like DNA-binding domain superfamily/Winged helix DNA-binding domain"/>
    <property type="match status" value="1"/>
</dbReference>
<dbReference type="Pfam" id="PF00891">
    <property type="entry name" value="Methyltransf_2"/>
    <property type="match status" value="1"/>
</dbReference>
<organism evidence="5 6">
    <name type="scientific">Streptomyces stramineus</name>
    <dbReference type="NCBI Taxonomy" id="173861"/>
    <lineage>
        <taxon>Bacteria</taxon>
        <taxon>Bacillati</taxon>
        <taxon>Actinomycetota</taxon>
        <taxon>Actinomycetes</taxon>
        <taxon>Kitasatosporales</taxon>
        <taxon>Streptomycetaceae</taxon>
        <taxon>Streptomyces</taxon>
    </lineage>
</organism>
<proteinExistence type="predicted"/>
<evidence type="ECO:0000256" key="3">
    <source>
        <dbReference type="ARBA" id="ARBA00022691"/>
    </source>
</evidence>
<dbReference type="Proteomes" id="UP001499895">
    <property type="component" value="Unassembled WGS sequence"/>
</dbReference>
<keyword evidence="6" id="KW-1185">Reference proteome</keyword>
<comment type="caution">
    <text evidence="5">The sequence shown here is derived from an EMBL/GenBank/DDBJ whole genome shotgun (WGS) entry which is preliminary data.</text>
</comment>
<dbReference type="GO" id="GO:0032259">
    <property type="term" value="P:methylation"/>
    <property type="evidence" value="ECO:0007669"/>
    <property type="project" value="UniProtKB-KW"/>
</dbReference>
<keyword evidence="3" id="KW-0949">S-adenosyl-L-methionine</keyword>
<evidence type="ECO:0000256" key="1">
    <source>
        <dbReference type="ARBA" id="ARBA00022603"/>
    </source>
</evidence>
<name>A0ABN0ZVC0_9ACTN</name>
<protein>
    <submittedName>
        <fullName evidence="5">Methyltransferase</fullName>
    </submittedName>
</protein>
<dbReference type="PANTHER" id="PTHR43712:SF2">
    <property type="entry name" value="O-METHYLTRANSFERASE CICE"/>
    <property type="match status" value="1"/>
</dbReference>
<dbReference type="InterPro" id="IPR016461">
    <property type="entry name" value="COMT-like"/>
</dbReference>
<dbReference type="InterPro" id="IPR029063">
    <property type="entry name" value="SAM-dependent_MTases_sf"/>
</dbReference>
<accession>A0ABN0ZVC0</accession>
<evidence type="ECO:0000259" key="4">
    <source>
        <dbReference type="Pfam" id="PF00891"/>
    </source>
</evidence>
<keyword evidence="1 5" id="KW-0489">Methyltransferase</keyword>
<dbReference type="Gene3D" id="3.40.50.150">
    <property type="entry name" value="Vaccinia Virus protein VP39"/>
    <property type="match status" value="1"/>
</dbReference>
<dbReference type="InterPro" id="IPR036390">
    <property type="entry name" value="WH_DNA-bd_sf"/>
</dbReference>
<dbReference type="PROSITE" id="PS51683">
    <property type="entry name" value="SAM_OMT_II"/>
    <property type="match status" value="1"/>
</dbReference>
<dbReference type="EMBL" id="BAAAHB010000018">
    <property type="protein sequence ID" value="GAA0460205.1"/>
    <property type="molecule type" value="Genomic_DNA"/>
</dbReference>
<sequence>MSSSDRERERLAALFDIAPSRILYALSTLGVADRVPAGGIPLDELAAALGADPGRLARLVLAAQTLDVVRVGPDRVVHLTEAGLLLRSDRPGSLRAEFSDNSLFTAWGPFAECVTTGRPAYELAHGAPVFDRIGRDPRELATFHEHMRMRAMQLYRPLLPFLLERCAGDVMDLGGGTGGLTELLLGHSTTLKVTLTDLPEVVALVPGELARRHPGRVATVAADLREGVPEGYGTYVLGSVLHDWPDEQALRILTGCARAMGPDSELILLERVLDETGPDARRMGDIWMMAMTGGQERTASQWAALAAAAGLALREVHHGDGELSAVVLGR</sequence>
<dbReference type="InterPro" id="IPR001077">
    <property type="entry name" value="COMT_C"/>
</dbReference>
<keyword evidence="2" id="KW-0808">Transferase</keyword>
<dbReference type="GO" id="GO:0008168">
    <property type="term" value="F:methyltransferase activity"/>
    <property type="evidence" value="ECO:0007669"/>
    <property type="project" value="UniProtKB-KW"/>
</dbReference>
<reference evidence="5 6" key="1">
    <citation type="journal article" date="2019" name="Int. J. Syst. Evol. Microbiol.">
        <title>The Global Catalogue of Microorganisms (GCM) 10K type strain sequencing project: providing services to taxonomists for standard genome sequencing and annotation.</title>
        <authorList>
            <consortium name="The Broad Institute Genomics Platform"/>
            <consortium name="The Broad Institute Genome Sequencing Center for Infectious Disease"/>
            <person name="Wu L."/>
            <person name="Ma J."/>
        </authorList>
    </citation>
    <scope>NUCLEOTIDE SEQUENCE [LARGE SCALE GENOMIC DNA]</scope>
    <source>
        <strain evidence="5 6">JCM 10649</strain>
    </source>
</reference>
<feature type="domain" description="O-methyltransferase C-terminal" evidence="4">
    <location>
        <begin position="107"/>
        <end position="311"/>
    </location>
</feature>
<dbReference type="PANTHER" id="PTHR43712">
    <property type="entry name" value="PUTATIVE (AFU_ORTHOLOGUE AFUA_4G14580)-RELATED"/>
    <property type="match status" value="1"/>
</dbReference>
<evidence type="ECO:0000313" key="6">
    <source>
        <dbReference type="Proteomes" id="UP001499895"/>
    </source>
</evidence>
<dbReference type="InterPro" id="IPR036388">
    <property type="entry name" value="WH-like_DNA-bd_sf"/>
</dbReference>
<evidence type="ECO:0000256" key="2">
    <source>
        <dbReference type="ARBA" id="ARBA00022679"/>
    </source>
</evidence>
<evidence type="ECO:0000313" key="5">
    <source>
        <dbReference type="EMBL" id="GAA0460205.1"/>
    </source>
</evidence>
<dbReference type="SUPFAM" id="SSF46785">
    <property type="entry name" value="Winged helix' DNA-binding domain"/>
    <property type="match status" value="1"/>
</dbReference>
<dbReference type="SUPFAM" id="SSF53335">
    <property type="entry name" value="S-adenosyl-L-methionine-dependent methyltransferases"/>
    <property type="match status" value="1"/>
</dbReference>
<dbReference type="RefSeq" id="WP_344089462.1">
    <property type="nucleotide sequence ID" value="NZ_BAAAHB010000018.1"/>
</dbReference>